<accession>A0A4C1TZ50</accession>
<comment type="caution">
    <text evidence="1">The sequence shown here is derived from an EMBL/GenBank/DDBJ whole genome shotgun (WGS) entry which is preliminary data.</text>
</comment>
<proteinExistence type="predicted"/>
<reference evidence="1 2" key="1">
    <citation type="journal article" date="2019" name="Commun. Biol.">
        <title>The bagworm genome reveals a unique fibroin gene that provides high tensile strength.</title>
        <authorList>
            <person name="Kono N."/>
            <person name="Nakamura H."/>
            <person name="Ohtoshi R."/>
            <person name="Tomita M."/>
            <person name="Numata K."/>
            <person name="Arakawa K."/>
        </authorList>
    </citation>
    <scope>NUCLEOTIDE SEQUENCE [LARGE SCALE GENOMIC DNA]</scope>
</reference>
<organism evidence="1 2">
    <name type="scientific">Eumeta variegata</name>
    <name type="common">Bagworm moth</name>
    <name type="synonym">Eumeta japonica</name>
    <dbReference type="NCBI Taxonomy" id="151549"/>
    <lineage>
        <taxon>Eukaryota</taxon>
        <taxon>Metazoa</taxon>
        <taxon>Ecdysozoa</taxon>
        <taxon>Arthropoda</taxon>
        <taxon>Hexapoda</taxon>
        <taxon>Insecta</taxon>
        <taxon>Pterygota</taxon>
        <taxon>Neoptera</taxon>
        <taxon>Endopterygota</taxon>
        <taxon>Lepidoptera</taxon>
        <taxon>Glossata</taxon>
        <taxon>Ditrysia</taxon>
        <taxon>Tineoidea</taxon>
        <taxon>Psychidae</taxon>
        <taxon>Oiketicinae</taxon>
        <taxon>Eumeta</taxon>
    </lineage>
</organism>
<evidence type="ECO:0000313" key="2">
    <source>
        <dbReference type="Proteomes" id="UP000299102"/>
    </source>
</evidence>
<dbReference type="EMBL" id="BGZK01000102">
    <property type="protein sequence ID" value="GBP18876.1"/>
    <property type="molecule type" value="Genomic_DNA"/>
</dbReference>
<keyword evidence="2" id="KW-1185">Reference proteome</keyword>
<protein>
    <submittedName>
        <fullName evidence="1">Uncharacterized protein</fullName>
    </submittedName>
</protein>
<name>A0A4C1TZ50_EUMVA</name>
<dbReference type="AlphaFoldDB" id="A0A4C1TZ50"/>
<gene>
    <name evidence="1" type="ORF">EVAR_20407_1</name>
</gene>
<sequence length="138" mass="16039">MGAGCYDFFFSARSPNASQINFTDRPVADREIDSVSIMFVWEIKLFGRARKWNTSRFRFRGYYKTSGLDDRRPVRLTVHTIELLLPPFFPSFLHFHNGHGSRTKRVMSRTQPAEFVLRTSRAANDCDSSLTEILVDRQ</sequence>
<evidence type="ECO:0000313" key="1">
    <source>
        <dbReference type="EMBL" id="GBP18876.1"/>
    </source>
</evidence>
<dbReference type="Proteomes" id="UP000299102">
    <property type="component" value="Unassembled WGS sequence"/>
</dbReference>